<evidence type="ECO:0000259" key="1">
    <source>
        <dbReference type="Pfam" id="PF12697"/>
    </source>
</evidence>
<proteinExistence type="predicted"/>
<dbReference type="GO" id="GO:0072330">
    <property type="term" value="P:monocarboxylic acid biosynthetic process"/>
    <property type="evidence" value="ECO:0007669"/>
    <property type="project" value="UniProtKB-ARBA"/>
</dbReference>
<dbReference type="GO" id="GO:0017000">
    <property type="term" value="P:antibiotic biosynthetic process"/>
    <property type="evidence" value="ECO:0007669"/>
    <property type="project" value="UniProtKB-ARBA"/>
</dbReference>
<dbReference type="SUPFAM" id="SSF53474">
    <property type="entry name" value="alpha/beta-Hydrolases"/>
    <property type="match status" value="1"/>
</dbReference>
<dbReference type="InterPro" id="IPR029058">
    <property type="entry name" value="AB_hydrolase_fold"/>
</dbReference>
<dbReference type="PANTHER" id="PTHR45763:SF46">
    <property type="entry name" value="AB HYDROLASE-1 DOMAIN-CONTAINING PROTEIN"/>
    <property type="match status" value="1"/>
</dbReference>
<dbReference type="EMBL" id="JAQIZZ010000008">
    <property type="protein sequence ID" value="KAJ5523987.1"/>
    <property type="molecule type" value="Genomic_DNA"/>
</dbReference>
<dbReference type="AlphaFoldDB" id="A0AAD6G9A9"/>
<keyword evidence="3" id="KW-1185">Reference proteome</keyword>
<evidence type="ECO:0000313" key="3">
    <source>
        <dbReference type="Proteomes" id="UP001220324"/>
    </source>
</evidence>
<accession>A0AAD6G9A9</accession>
<organism evidence="2 3">
    <name type="scientific">Penicillium frequentans</name>
    <dbReference type="NCBI Taxonomy" id="3151616"/>
    <lineage>
        <taxon>Eukaryota</taxon>
        <taxon>Fungi</taxon>
        <taxon>Dikarya</taxon>
        <taxon>Ascomycota</taxon>
        <taxon>Pezizomycotina</taxon>
        <taxon>Eurotiomycetes</taxon>
        <taxon>Eurotiomycetidae</taxon>
        <taxon>Eurotiales</taxon>
        <taxon>Aspergillaceae</taxon>
        <taxon>Penicillium</taxon>
    </lineage>
</organism>
<name>A0AAD6G9A9_9EURO</name>
<dbReference type="InterPro" id="IPR000073">
    <property type="entry name" value="AB_hydrolase_1"/>
</dbReference>
<protein>
    <submittedName>
        <fullName evidence="2">Alpha/beta hydrolase fold domain-containing protein</fullName>
    </submittedName>
</protein>
<sequence length="306" mass="33750">MNCLSEYSDTLTLPSGRILAWKLYGGTLQQKGAEKPDVIFYFHGYPGCSVEATLIPVELLQKSNIRCIAPDRPGMNLSTHYDERRILDWPTDVLAIADYLGVSRFCVLGVSGGGPYALACAYSIPRDRLQGVAVVSGMYPTTFSTEGMLPELKVLLAAGAWLPRIVTSAMLDLSMGRAGRNKDPKVLEAAVDKAMEGRPEAERMAWKNERVRLAAIESVRGAFRQGGRPSATELMILCDWGFQLDEIAGERVRIWHGKLDRNVPVRMAEQAAELMPEAKTHFFENEGHLSLSANHISEILADLVSQ</sequence>
<feature type="domain" description="AB hydrolase-1" evidence="1">
    <location>
        <begin position="53"/>
        <end position="291"/>
    </location>
</feature>
<dbReference type="Gene3D" id="3.40.50.1820">
    <property type="entry name" value="alpha/beta hydrolase"/>
    <property type="match status" value="1"/>
</dbReference>
<dbReference type="Pfam" id="PF12697">
    <property type="entry name" value="Abhydrolase_6"/>
    <property type="match status" value="1"/>
</dbReference>
<keyword evidence="2" id="KW-0378">Hydrolase</keyword>
<reference evidence="2 3" key="1">
    <citation type="journal article" date="2023" name="IMA Fungus">
        <title>Comparative genomic study of the Penicillium genus elucidates a diverse pangenome and 15 lateral gene transfer events.</title>
        <authorList>
            <person name="Petersen C."/>
            <person name="Sorensen T."/>
            <person name="Nielsen M.R."/>
            <person name="Sondergaard T.E."/>
            <person name="Sorensen J.L."/>
            <person name="Fitzpatrick D.A."/>
            <person name="Frisvad J.C."/>
            <person name="Nielsen K.L."/>
        </authorList>
    </citation>
    <scope>NUCLEOTIDE SEQUENCE [LARGE SCALE GENOMIC DNA]</scope>
    <source>
        <strain evidence="2 3">IBT 35679</strain>
    </source>
</reference>
<dbReference type="PANTHER" id="PTHR45763">
    <property type="entry name" value="HYDROLASE, ALPHA/BETA FOLD FAMILY PROTEIN, EXPRESSED-RELATED"/>
    <property type="match status" value="1"/>
</dbReference>
<dbReference type="Proteomes" id="UP001220324">
    <property type="component" value="Unassembled WGS sequence"/>
</dbReference>
<evidence type="ECO:0000313" key="2">
    <source>
        <dbReference type="EMBL" id="KAJ5523987.1"/>
    </source>
</evidence>
<comment type="caution">
    <text evidence="2">The sequence shown here is derived from an EMBL/GenBank/DDBJ whole genome shotgun (WGS) entry which is preliminary data.</text>
</comment>
<dbReference type="GO" id="GO:0016787">
    <property type="term" value="F:hydrolase activity"/>
    <property type="evidence" value="ECO:0007669"/>
    <property type="project" value="UniProtKB-KW"/>
</dbReference>
<gene>
    <name evidence="2" type="ORF">N7494_010637</name>
</gene>